<dbReference type="AlphaFoldDB" id="A0AAF0IR85"/>
<feature type="region of interest" description="Disordered" evidence="1">
    <location>
        <begin position="1"/>
        <end position="36"/>
    </location>
</feature>
<reference evidence="2" key="1">
    <citation type="submission" date="2023-03" db="EMBL/GenBank/DDBJ databases">
        <title>Mating type loci evolution in Malassezia.</title>
        <authorList>
            <person name="Coelho M.A."/>
        </authorList>
    </citation>
    <scope>NUCLEOTIDE SEQUENCE</scope>
    <source>
        <strain evidence="2">CBS 7876</strain>
    </source>
</reference>
<sequence length="518" mass="55825">MVSLRRSSRVATADEEHDTKRPASAPRVRQQASPKWPQHAVQLRADDAEKLTTVLASVAPQLLDAQVDKHRTLRDALEKGSSLQQLYAYASMLGTAKHGGAVRREATTDASLLLFQHFLCELAQEYEEMPSRPNQETNSYALHMRLPMGEYFTNAVSLDEHTARLLDTGHADLVAVAPPIGSEPPLTLGERIPRGVRLKARPKTDLRPTSFLSYGPYCSSFGPAYDSTGAVLDARTTEEVYEAQTALHSALNRRWGRGLARRAERVLGRPAEDTEPESELSAAELAQQAAELDPALDPALLQDGIAHLDTDDALAANWELLQELQELQWLRTRMDHLGPTEHATASALEQECAAELLASLTQLMLRTQPTSKGTRAAAPLWSRSVAVLSKSLEGATFPGFWGTLPDATHGMQTHAVLTGAPAPGAPPQPQQPPTWAALLRPRVLADASTAHWVEGSAPGALAAASKAHAAAPGEVVQRAFSAPSYARPMQPGSAYPLGAYASANSPYARLGTEGRAPY</sequence>
<protein>
    <submittedName>
        <fullName evidence="2">Uncharacterized protein</fullName>
    </submittedName>
</protein>
<feature type="compositionally biased region" description="Basic and acidic residues" evidence="1">
    <location>
        <begin position="12"/>
        <end position="21"/>
    </location>
</feature>
<evidence type="ECO:0000313" key="3">
    <source>
        <dbReference type="Proteomes" id="UP001214603"/>
    </source>
</evidence>
<evidence type="ECO:0000313" key="2">
    <source>
        <dbReference type="EMBL" id="WFD02192.1"/>
    </source>
</evidence>
<proteinExistence type="predicted"/>
<accession>A0AAF0IR85</accession>
<dbReference type="Proteomes" id="UP001214603">
    <property type="component" value="Chromosome 1"/>
</dbReference>
<keyword evidence="3" id="KW-1185">Reference proteome</keyword>
<organism evidence="2 3">
    <name type="scientific">Malassezia obtusa</name>
    <dbReference type="NCBI Taxonomy" id="76774"/>
    <lineage>
        <taxon>Eukaryota</taxon>
        <taxon>Fungi</taxon>
        <taxon>Dikarya</taxon>
        <taxon>Basidiomycota</taxon>
        <taxon>Ustilaginomycotina</taxon>
        <taxon>Malasseziomycetes</taxon>
        <taxon>Malasseziales</taxon>
        <taxon>Malasseziaceae</taxon>
        <taxon>Malassezia</taxon>
    </lineage>
</organism>
<evidence type="ECO:0000256" key="1">
    <source>
        <dbReference type="SAM" id="MobiDB-lite"/>
    </source>
</evidence>
<dbReference type="EMBL" id="CP119934">
    <property type="protein sequence ID" value="WFD02192.1"/>
    <property type="molecule type" value="Genomic_DNA"/>
</dbReference>
<gene>
    <name evidence="2" type="ORF">MOBT1_000873</name>
</gene>
<name>A0AAF0IR85_9BASI</name>